<comment type="caution">
    <text evidence="1">The sequence shown here is derived from an EMBL/GenBank/DDBJ whole genome shotgun (WGS) entry which is preliminary data.</text>
</comment>
<organism evidence="1 2">
    <name type="scientific">Leeuwenhoekiella marinoflava</name>
    <dbReference type="NCBI Taxonomy" id="988"/>
    <lineage>
        <taxon>Bacteria</taxon>
        <taxon>Pseudomonadati</taxon>
        <taxon>Bacteroidota</taxon>
        <taxon>Flavobacteriia</taxon>
        <taxon>Flavobacteriales</taxon>
        <taxon>Flavobacteriaceae</taxon>
        <taxon>Leeuwenhoekiella</taxon>
    </lineage>
</organism>
<gene>
    <name evidence="1" type="ORF">DSL99_1834</name>
</gene>
<accession>A0A4Q0PM60</accession>
<name>A0A4Q0PM60_9FLAO</name>
<proteinExistence type="predicted"/>
<reference evidence="1 2" key="1">
    <citation type="submission" date="2018-07" db="EMBL/GenBank/DDBJ databases">
        <title>Leeuwenhoekiella genomics.</title>
        <authorList>
            <person name="Tahon G."/>
            <person name="Willems A."/>
        </authorList>
    </citation>
    <scope>NUCLEOTIDE SEQUENCE [LARGE SCALE GENOMIC DNA]</scope>
    <source>
        <strain evidence="1 2">LMG 1345</strain>
    </source>
</reference>
<dbReference type="PROSITE" id="PS51257">
    <property type="entry name" value="PROKAR_LIPOPROTEIN"/>
    <property type="match status" value="1"/>
</dbReference>
<dbReference type="Proteomes" id="UP000290608">
    <property type="component" value="Unassembled WGS sequence"/>
</dbReference>
<dbReference type="RefSeq" id="WP_073098914.1">
    <property type="nucleotide sequence ID" value="NZ_JBALUR010000002.1"/>
</dbReference>
<sequence>MSKCMLILSLIMIAGCIEEPKTAVNYYNLKNRPEIERAASTVILEEPPIEIDSTECLIYVIEEPENLCYGKMYSSCSSSTGDTNFSVIN</sequence>
<evidence type="ECO:0008006" key="3">
    <source>
        <dbReference type="Google" id="ProtNLM"/>
    </source>
</evidence>
<dbReference type="EMBL" id="QOVL01000007">
    <property type="protein sequence ID" value="RXG30791.1"/>
    <property type="molecule type" value="Genomic_DNA"/>
</dbReference>
<protein>
    <recommendedName>
        <fullName evidence="3">Lipoprotein</fullName>
    </recommendedName>
</protein>
<evidence type="ECO:0000313" key="1">
    <source>
        <dbReference type="EMBL" id="RXG30791.1"/>
    </source>
</evidence>
<dbReference type="AlphaFoldDB" id="A0A4Q0PM60"/>
<evidence type="ECO:0000313" key="2">
    <source>
        <dbReference type="Proteomes" id="UP000290608"/>
    </source>
</evidence>
<dbReference type="STRING" id="1122159.SAMN02745246_01825"/>